<dbReference type="Proteomes" id="UP000829476">
    <property type="component" value="Chromosome"/>
</dbReference>
<dbReference type="PANTHER" id="PTHR10438:SF425">
    <property type="entry name" value="THIOREDOXIN H1"/>
    <property type="match status" value="1"/>
</dbReference>
<dbReference type="InterPro" id="IPR012336">
    <property type="entry name" value="Thioredoxin-like_fold"/>
</dbReference>
<keyword evidence="1" id="KW-0175">Coiled coil</keyword>
<evidence type="ECO:0000256" key="1">
    <source>
        <dbReference type="SAM" id="Coils"/>
    </source>
</evidence>
<reference evidence="3 4" key="1">
    <citation type="journal article" date="2018" name="Int. J. Syst. Evol. Microbiol.">
        <title>Zhouia spongiae sp. nov., isolated from a marine sponge.</title>
        <authorList>
            <person name="Zhuang L."/>
            <person name="Lin B."/>
            <person name="Qin F."/>
            <person name="Luo L."/>
        </authorList>
    </citation>
    <scope>NUCLEOTIDE SEQUENCE [LARGE SCALE GENOMIC DNA]</scope>
    <source>
        <strain evidence="3 4">HN-Y44</strain>
    </source>
</reference>
<dbReference type="PROSITE" id="PS51352">
    <property type="entry name" value="THIOREDOXIN_2"/>
    <property type="match status" value="1"/>
</dbReference>
<dbReference type="PANTHER" id="PTHR10438">
    <property type="entry name" value="THIOREDOXIN"/>
    <property type="match status" value="1"/>
</dbReference>
<sequence length="399" mass="45709">MKKVCTAIVCFIGLVTIAQNHKIEFAEGNWKTHLSSAGKANKLIFFDAYTTWCGPCKAMAKNVFTQDAVANYFNTNFINVKYDMEKGEGITLKDKFGVSAFPTYLFINSEGTVVHKIVGSMTAGQFIREAKNALNPEHTIYGLAKSFEASGYSEASAIAYLDALDKAYESDRRSVVSKLYFDRLEKTSLLEEHNWKLALKYLNNPSSNAFSYLYANRSILTSTYDQNEVDRYFQQVFFSSVYRIKNAYAKNSGIKEAKENAQAIRKLLAENNDYSKGVLAKLDLIEYAAADRWDLYTKKVDEICADTWFYNKSYVAIEAANDLLSFEQENRYKKVLKWADIIRKRNPDLFTQIQLAELRKRVLKRQNKKRKAEVMAQKEKALRKEAAEKMIMTPPILKD</sequence>
<feature type="domain" description="Thioredoxin" evidence="2">
    <location>
        <begin position="12"/>
        <end position="135"/>
    </location>
</feature>
<dbReference type="InterPro" id="IPR050620">
    <property type="entry name" value="Thioredoxin_H-type-like"/>
</dbReference>
<feature type="coiled-coil region" evidence="1">
    <location>
        <begin position="353"/>
        <end position="385"/>
    </location>
</feature>
<dbReference type="InterPro" id="IPR036249">
    <property type="entry name" value="Thioredoxin-like_sf"/>
</dbReference>
<evidence type="ECO:0000313" key="3">
    <source>
        <dbReference type="EMBL" id="UNY98541.1"/>
    </source>
</evidence>
<accession>A0ABY3YM29</accession>
<dbReference type="RefSeq" id="WP_242936947.1">
    <property type="nucleotide sequence ID" value="NZ_CP094326.1"/>
</dbReference>
<gene>
    <name evidence="3" type="ORF">MQE36_15855</name>
</gene>
<keyword evidence="4" id="KW-1185">Reference proteome</keyword>
<dbReference type="EMBL" id="CP094326">
    <property type="protein sequence ID" value="UNY98541.1"/>
    <property type="molecule type" value="Genomic_DNA"/>
</dbReference>
<dbReference type="Gene3D" id="3.40.30.10">
    <property type="entry name" value="Glutaredoxin"/>
    <property type="match status" value="1"/>
</dbReference>
<dbReference type="Pfam" id="PF13098">
    <property type="entry name" value="Thioredoxin_2"/>
    <property type="match status" value="1"/>
</dbReference>
<proteinExistence type="predicted"/>
<dbReference type="SUPFAM" id="SSF52833">
    <property type="entry name" value="Thioredoxin-like"/>
    <property type="match status" value="1"/>
</dbReference>
<organism evidence="3 4">
    <name type="scientific">Zhouia spongiae</name>
    <dbReference type="NCBI Taxonomy" id="2202721"/>
    <lineage>
        <taxon>Bacteria</taxon>
        <taxon>Pseudomonadati</taxon>
        <taxon>Bacteroidota</taxon>
        <taxon>Flavobacteriia</taxon>
        <taxon>Flavobacteriales</taxon>
        <taxon>Flavobacteriaceae</taxon>
        <taxon>Zhouia</taxon>
    </lineage>
</organism>
<dbReference type="InterPro" id="IPR013766">
    <property type="entry name" value="Thioredoxin_domain"/>
</dbReference>
<name>A0ABY3YM29_9FLAO</name>
<protein>
    <submittedName>
        <fullName evidence="3">Thioredoxin domain-containing protein</fullName>
    </submittedName>
</protein>
<evidence type="ECO:0000259" key="2">
    <source>
        <dbReference type="PROSITE" id="PS51352"/>
    </source>
</evidence>
<evidence type="ECO:0000313" key="4">
    <source>
        <dbReference type="Proteomes" id="UP000829476"/>
    </source>
</evidence>